<comment type="caution">
    <text evidence="1">The sequence shown here is derived from an EMBL/GenBank/DDBJ whole genome shotgun (WGS) entry which is preliminary data.</text>
</comment>
<keyword evidence="2" id="KW-1185">Reference proteome</keyword>
<organism evidence="1 2">
    <name type="scientific">Elysia crispata</name>
    <name type="common">lettuce slug</name>
    <dbReference type="NCBI Taxonomy" id="231223"/>
    <lineage>
        <taxon>Eukaryota</taxon>
        <taxon>Metazoa</taxon>
        <taxon>Spiralia</taxon>
        <taxon>Lophotrochozoa</taxon>
        <taxon>Mollusca</taxon>
        <taxon>Gastropoda</taxon>
        <taxon>Heterobranchia</taxon>
        <taxon>Euthyneura</taxon>
        <taxon>Panpulmonata</taxon>
        <taxon>Sacoglossa</taxon>
        <taxon>Placobranchoidea</taxon>
        <taxon>Plakobranchidae</taxon>
        <taxon>Elysia</taxon>
    </lineage>
</organism>
<evidence type="ECO:0000313" key="2">
    <source>
        <dbReference type="Proteomes" id="UP001283361"/>
    </source>
</evidence>
<sequence>MVPSRGVSFLALGSFALPGSCRDDSIFKLKEKKSLNLSLSKETTPSGARLVVRISHLLCLPGSLLVESSDTRVRTGPPWLMVVVRLGCPGRIFHTQTVARTDKAGVPLLEDVFSLPISRQLGNTVVKYFDLWRIFKHAPGRRLGVSSSQPYPDRAAKYELQLRRLNLTSASLLKPLKPKAKLRPLRPHDVYIRAVNRGSAMTAIGHRATNRTESGQSKFGASPRGLILIRHTW</sequence>
<dbReference type="Proteomes" id="UP001283361">
    <property type="component" value="Unassembled WGS sequence"/>
</dbReference>
<gene>
    <name evidence="1" type="ORF">RRG08_032344</name>
</gene>
<dbReference type="AlphaFoldDB" id="A0AAE1A3E6"/>
<proteinExistence type="predicted"/>
<name>A0AAE1A3E6_9GAST</name>
<dbReference type="EMBL" id="JAWDGP010002753">
    <property type="protein sequence ID" value="KAK3780232.1"/>
    <property type="molecule type" value="Genomic_DNA"/>
</dbReference>
<evidence type="ECO:0000313" key="1">
    <source>
        <dbReference type="EMBL" id="KAK3780232.1"/>
    </source>
</evidence>
<accession>A0AAE1A3E6</accession>
<reference evidence="1" key="1">
    <citation type="journal article" date="2023" name="G3 (Bethesda)">
        <title>A reference genome for the long-term kleptoplast-retaining sea slug Elysia crispata morphotype clarki.</title>
        <authorList>
            <person name="Eastman K.E."/>
            <person name="Pendleton A.L."/>
            <person name="Shaikh M.A."/>
            <person name="Suttiyut T."/>
            <person name="Ogas R."/>
            <person name="Tomko P."/>
            <person name="Gavelis G."/>
            <person name="Widhalm J.R."/>
            <person name="Wisecaver J.H."/>
        </authorList>
    </citation>
    <scope>NUCLEOTIDE SEQUENCE</scope>
    <source>
        <strain evidence="1">ECLA1</strain>
    </source>
</reference>
<protein>
    <submittedName>
        <fullName evidence="1">Uncharacterized protein</fullName>
    </submittedName>
</protein>